<proteinExistence type="evidence at protein level"/>
<feature type="compositionally biased region" description="Basic residues" evidence="1">
    <location>
        <begin position="207"/>
        <end position="222"/>
    </location>
</feature>
<evidence type="ECO:0007829" key="5">
    <source>
        <dbReference type="PeptideAtlas" id="Q21910"/>
    </source>
</evidence>
<evidence type="ECO:0000313" key="3">
    <source>
        <dbReference type="Proteomes" id="UP000001940"/>
    </source>
</evidence>
<dbReference type="RefSeq" id="NP_497798.1">
    <property type="nucleotide sequence ID" value="NM_065397.4"/>
</dbReference>
<dbReference type="PeptideAtlas" id="Q21910"/>
<dbReference type="GeneID" id="175513"/>
<dbReference type="eggNOG" id="ENOG502TFX5">
    <property type="taxonomic scope" value="Eukaryota"/>
</dbReference>
<keyword evidence="3" id="KW-1185">Reference proteome</keyword>
<evidence type="ECO:0000313" key="2">
    <source>
        <dbReference type="EMBL" id="CAA84666.1"/>
    </source>
</evidence>
<evidence type="ECO:0000256" key="1">
    <source>
        <dbReference type="SAM" id="MobiDB-lite"/>
    </source>
</evidence>
<dbReference type="OrthoDB" id="5857959at2759"/>
<dbReference type="STRING" id="6239.R10E9.2.1"/>
<dbReference type="AlphaFoldDB" id="Q21910"/>
<feature type="compositionally biased region" description="Low complexity" evidence="1">
    <location>
        <begin position="223"/>
        <end position="232"/>
    </location>
</feature>
<dbReference type="PaxDb" id="6239-R10E9.2"/>
<dbReference type="HOGENOM" id="CLU_1099368_0_0_1"/>
<dbReference type="Proteomes" id="UP000001940">
    <property type="component" value="Chromosome III"/>
</dbReference>
<dbReference type="CTD" id="175513"/>
<dbReference type="PhylomeDB" id="Q21910"/>
<dbReference type="KEGG" id="cel:CELE_R10E9.2"/>
<feature type="region of interest" description="Disordered" evidence="1">
    <location>
        <begin position="202"/>
        <end position="242"/>
    </location>
</feature>
<gene>
    <name evidence="2" type="ORF">CELE_R10E9.2</name>
    <name evidence="2 4" type="ORF">R10E9.2</name>
</gene>
<accession>Q21910</accession>
<dbReference type="AGR" id="WB:WBGene00011214"/>
<reference evidence="2 3" key="1">
    <citation type="journal article" date="1998" name="Science">
        <title>Genome sequence of the nematode C. elegans: a platform for investigating biology.</title>
        <authorList>
            <consortium name="The C. elegans sequencing consortium"/>
            <person name="Sulson J.E."/>
            <person name="Waterston R."/>
        </authorList>
    </citation>
    <scope>NUCLEOTIDE SEQUENCE [LARGE SCALE GENOMIC DNA]</scope>
    <source>
        <strain evidence="2 3">Bristol N2</strain>
    </source>
</reference>
<dbReference type="InParanoid" id="Q21910"/>
<dbReference type="UCSC" id="R10E9.2">
    <property type="organism name" value="c. elegans"/>
</dbReference>
<dbReference type="EMBL" id="BX284603">
    <property type="protein sequence ID" value="CAA84666.1"/>
    <property type="molecule type" value="Genomic_DNA"/>
</dbReference>
<evidence type="ECO:0000313" key="4">
    <source>
        <dbReference type="WormBase" id="R10E9.2"/>
    </source>
</evidence>
<name>Q21910_CAEEL</name>
<dbReference type="IntAct" id="Q21910">
    <property type="interactions" value="1"/>
</dbReference>
<dbReference type="FunCoup" id="Q21910">
    <property type="interactions" value="5"/>
</dbReference>
<dbReference type="Bgee" id="WBGene00011214">
    <property type="expression patterns" value="Expressed in material anatomical entity and 2 other cell types or tissues"/>
</dbReference>
<organism evidence="2 3">
    <name type="scientific">Caenorhabditis elegans</name>
    <dbReference type="NCBI Taxonomy" id="6239"/>
    <lineage>
        <taxon>Eukaryota</taxon>
        <taxon>Metazoa</taxon>
        <taxon>Ecdysozoa</taxon>
        <taxon>Nematoda</taxon>
        <taxon>Chromadorea</taxon>
        <taxon>Rhabditida</taxon>
        <taxon>Rhabditina</taxon>
        <taxon>Rhabditomorpha</taxon>
        <taxon>Rhabditoidea</taxon>
        <taxon>Rhabditidae</taxon>
        <taxon>Peloderinae</taxon>
        <taxon>Caenorhabditis</taxon>
    </lineage>
</organism>
<sequence>MPCQSKKNPSEVHISSGRDLVQRTFVFSNTTGKDFLLKLITSSEAISFPTNIFRFPPSSHRVIQFRVNSSKLSHWDKLNMSIKGYVMPIYAKNLKQFIDQKSTAGTQDQEAFSLAVKFTDQYSAPQVLINLPGSATCIESMDHPVGIEELDTITAVNIEKDALTAAPIGNLMGFVEEYKRRNTNKGGCWLSNYICGGEEEQKEKKSIRGASRRSSRSSKKSAKSAGSSSCRSQSRKKNKKSQVNVCLEATPCGGSTIQA</sequence>
<keyword evidence="5" id="KW-1267">Proteomics identification</keyword>
<dbReference type="PIR" id="T24147">
    <property type="entry name" value="T24147"/>
</dbReference>
<dbReference type="WormBase" id="R10E9.2">
    <property type="protein sequence ID" value="CE01051"/>
    <property type="gene ID" value="WBGene00011214"/>
</dbReference>
<protein>
    <submittedName>
        <fullName evidence="2">Major sperm protein</fullName>
    </submittedName>
</protein>